<keyword evidence="2" id="KW-1185">Reference proteome</keyword>
<reference evidence="1" key="1">
    <citation type="submission" date="2023-10" db="EMBL/GenBank/DDBJ databases">
        <authorList>
            <person name="Hackl T."/>
        </authorList>
    </citation>
    <scope>NUCLEOTIDE SEQUENCE</scope>
</reference>
<dbReference type="AlphaFoldDB" id="A0AAI8V8Z7"/>
<comment type="caution">
    <text evidence="1">The sequence shown here is derived from an EMBL/GenBank/DDBJ whole genome shotgun (WGS) entry which is preliminary data.</text>
</comment>
<evidence type="ECO:0000313" key="2">
    <source>
        <dbReference type="Proteomes" id="UP001295740"/>
    </source>
</evidence>
<proteinExistence type="predicted"/>
<dbReference type="Proteomes" id="UP001295740">
    <property type="component" value="Unassembled WGS sequence"/>
</dbReference>
<protein>
    <submittedName>
        <fullName evidence="1">Uu.00g106240.m01.CDS01</fullName>
    </submittedName>
</protein>
<organism evidence="1 2">
    <name type="scientific">Anthostomella pinea</name>
    <dbReference type="NCBI Taxonomy" id="933095"/>
    <lineage>
        <taxon>Eukaryota</taxon>
        <taxon>Fungi</taxon>
        <taxon>Dikarya</taxon>
        <taxon>Ascomycota</taxon>
        <taxon>Pezizomycotina</taxon>
        <taxon>Sordariomycetes</taxon>
        <taxon>Xylariomycetidae</taxon>
        <taxon>Xylariales</taxon>
        <taxon>Xylariaceae</taxon>
        <taxon>Anthostomella</taxon>
    </lineage>
</organism>
<dbReference type="EMBL" id="CAUWAG010000004">
    <property type="protein sequence ID" value="CAJ2503230.1"/>
    <property type="molecule type" value="Genomic_DNA"/>
</dbReference>
<accession>A0AAI8V8Z7</accession>
<gene>
    <name evidence="1" type="ORF">KHLLAP_LOCUS3698</name>
</gene>
<name>A0AAI8V8Z7_9PEZI</name>
<sequence>MTHDARAQQRVFRQIRESLQLYLGPLLDFPHALRALYCHVNALRMLDCRRASFLASHVVFTNRANDRTADGRRCSPPRATNGLEDRLRKPFVIMHALSFAKLYTYHQLRRRPPDVIQDYDT</sequence>
<evidence type="ECO:0000313" key="1">
    <source>
        <dbReference type="EMBL" id="CAJ2503230.1"/>
    </source>
</evidence>